<dbReference type="EMBL" id="CP111017">
    <property type="protein sequence ID" value="WAR08838.1"/>
    <property type="molecule type" value="Genomic_DNA"/>
</dbReference>
<sequence length="161" mass="17678">GEDIIVYSDKRKTDARKILLIIPNNESDKASIVFKVGDKFKHRINIVDVPCQTETVSPGLAAMSISEGATSGDQTSVMMANTETSSAGDSTELKTSYRGDTTELKTSYRGGDTSYERGDLAKPVNPTSGLTYVPGDNMNLLLVLAFRKDLRMRQKNRPTQR</sequence>
<gene>
    <name evidence="1" type="ORF">MAR_018796</name>
</gene>
<keyword evidence="2" id="KW-1185">Reference proteome</keyword>
<evidence type="ECO:0000313" key="2">
    <source>
        <dbReference type="Proteomes" id="UP001164746"/>
    </source>
</evidence>
<feature type="non-terminal residue" evidence="1">
    <location>
        <position position="1"/>
    </location>
</feature>
<name>A0ABY7EFQ0_MYAAR</name>
<accession>A0ABY7EFQ0</accession>
<reference evidence="1" key="1">
    <citation type="submission" date="2022-11" db="EMBL/GenBank/DDBJ databases">
        <title>Centuries of genome instability and evolution in soft-shell clam transmissible cancer (bioRxiv).</title>
        <authorList>
            <person name="Hart S.F.M."/>
            <person name="Yonemitsu M.A."/>
            <person name="Giersch R.M."/>
            <person name="Beal B.F."/>
            <person name="Arriagada G."/>
            <person name="Davis B.W."/>
            <person name="Ostrander E.A."/>
            <person name="Goff S.P."/>
            <person name="Metzger M.J."/>
        </authorList>
    </citation>
    <scope>NUCLEOTIDE SEQUENCE</scope>
    <source>
        <strain evidence="1">MELC-2E11</strain>
        <tissue evidence="1">Siphon/mantle</tissue>
    </source>
</reference>
<evidence type="ECO:0000313" key="1">
    <source>
        <dbReference type="EMBL" id="WAR08838.1"/>
    </source>
</evidence>
<organism evidence="1 2">
    <name type="scientific">Mya arenaria</name>
    <name type="common">Soft-shell clam</name>
    <dbReference type="NCBI Taxonomy" id="6604"/>
    <lineage>
        <taxon>Eukaryota</taxon>
        <taxon>Metazoa</taxon>
        <taxon>Spiralia</taxon>
        <taxon>Lophotrochozoa</taxon>
        <taxon>Mollusca</taxon>
        <taxon>Bivalvia</taxon>
        <taxon>Autobranchia</taxon>
        <taxon>Heteroconchia</taxon>
        <taxon>Euheterodonta</taxon>
        <taxon>Imparidentia</taxon>
        <taxon>Neoheterodontei</taxon>
        <taxon>Myida</taxon>
        <taxon>Myoidea</taxon>
        <taxon>Myidae</taxon>
        <taxon>Mya</taxon>
    </lineage>
</organism>
<proteinExistence type="predicted"/>
<dbReference type="Proteomes" id="UP001164746">
    <property type="component" value="Chromosome 6"/>
</dbReference>
<protein>
    <submittedName>
        <fullName evidence="1">Uncharacterized protein</fullName>
    </submittedName>
</protein>